<feature type="region of interest" description="Disordered" evidence="2">
    <location>
        <begin position="578"/>
        <end position="600"/>
    </location>
</feature>
<dbReference type="PANTHER" id="PTHR48081:SF26">
    <property type="entry name" value="ALPHA_BETA HYDROLASE FOLD-3 DOMAIN-CONTAINING PROTEIN"/>
    <property type="match status" value="1"/>
</dbReference>
<dbReference type="InterPro" id="IPR050300">
    <property type="entry name" value="GDXG_lipolytic_enzyme"/>
</dbReference>
<dbReference type="EMBL" id="NBSH01000003">
    <property type="protein sequence ID" value="ORX39406.1"/>
    <property type="molecule type" value="Genomic_DNA"/>
</dbReference>
<feature type="region of interest" description="Disordered" evidence="2">
    <location>
        <begin position="1"/>
        <end position="31"/>
    </location>
</feature>
<feature type="region of interest" description="Disordered" evidence="2">
    <location>
        <begin position="613"/>
        <end position="635"/>
    </location>
</feature>
<name>A0A1Y1UPL2_9TREE</name>
<dbReference type="AlphaFoldDB" id="A0A1Y1UPL2"/>
<keyword evidence="6" id="KW-1185">Reference proteome</keyword>
<dbReference type="GO" id="GO:0016787">
    <property type="term" value="F:hydrolase activity"/>
    <property type="evidence" value="ECO:0007669"/>
    <property type="project" value="UniProtKB-KW"/>
</dbReference>
<sequence length="664" mass="73268">MRQRSIHRTSSSLDTLPRCPGHKRNSTPSTGSSLLQNYISKLVVFLMALARIPLVGPLAAIAPLRPRFLNRETKMTTKTPQLTSEAMLAVLLENAPQSALAHRPLLRQIYLYSNLALTLALLPLWTLRYAHPSWRPRKTWSLGTSVRVRVKRDICGLVGACEIDHLGRDLSIDLCPKDLLHSHPITIPPVPADSLRGHPAEMLALLRESAAKNAWTPHIIPRAKNGLPLKKDWLAQQGVQYGPCPVKAFWYAGDKSTPESTLSPIDPSEPVGLYFHGGGYLFGTAAETDLTANIPKRLVTNTSVKRILSVDYRLAAQGPWPLPLIDAISAYKYLLDIGMTPDKIIIFGDSAGGHLAMALTRYLRDEGRHEGMGMPKGLILMSPWSDLGFTHAWGEGRFSNFDSDLVDETFGPFACSLLMRALPFSLVHKSSYLSPASYLIPSTASGPDSMADFPPTCIVYGGAERLSLSILKLWTRFTLARQGAHSADQDLLIEGKDCVHDFLMFPWQYNAGQEAREQMEGWLERLVQRPAQELGQVVDAENSPILVPSWMSLTNSIRNSKSALERQDLREVLREAAMESESSIRQRRTRRKTDQVGEARSGSLTLFTGAVESDEETLVGDGESEASEETVGTLAEETQETIKFEADPQPAVRPIGPLALMAQA</sequence>
<dbReference type="GeneID" id="33560865"/>
<keyword evidence="3" id="KW-1133">Transmembrane helix</keyword>
<feature type="domain" description="Alpha/beta hydrolase fold-3" evidence="4">
    <location>
        <begin position="273"/>
        <end position="476"/>
    </location>
</feature>
<evidence type="ECO:0000259" key="4">
    <source>
        <dbReference type="Pfam" id="PF07859"/>
    </source>
</evidence>
<feature type="compositionally biased region" description="Acidic residues" evidence="2">
    <location>
        <begin position="613"/>
        <end position="628"/>
    </location>
</feature>
<evidence type="ECO:0000256" key="3">
    <source>
        <dbReference type="SAM" id="Phobius"/>
    </source>
</evidence>
<dbReference type="STRING" id="4999.A0A1Y1UPL2"/>
<gene>
    <name evidence="5" type="ORF">BD324DRAFT_679872</name>
</gene>
<reference evidence="5 6" key="1">
    <citation type="submission" date="2017-03" db="EMBL/GenBank/DDBJ databases">
        <title>Widespread Adenine N6-methylation of Active Genes in Fungi.</title>
        <authorList>
            <consortium name="DOE Joint Genome Institute"/>
            <person name="Mondo S.J."/>
            <person name="Dannebaum R.O."/>
            <person name="Kuo R.C."/>
            <person name="Louie K.B."/>
            <person name="Bewick A.J."/>
            <person name="Labutti K."/>
            <person name="Haridas S."/>
            <person name="Kuo A."/>
            <person name="Salamov A."/>
            <person name="Ahrendt S.R."/>
            <person name="Lau R."/>
            <person name="Bowen B.P."/>
            <person name="Lipzen A."/>
            <person name="Sullivan W."/>
            <person name="Andreopoulos W.B."/>
            <person name="Clum A."/>
            <person name="Lindquist E."/>
            <person name="Daum C."/>
            <person name="Northen T.R."/>
            <person name="Ramamoorthy G."/>
            <person name="Schmitz R.J."/>
            <person name="Gryganskyi A."/>
            <person name="Culley D."/>
            <person name="Magnuson J."/>
            <person name="James T.Y."/>
            <person name="O'Malley M.A."/>
            <person name="Stajich J.E."/>
            <person name="Spatafora J.W."/>
            <person name="Visel A."/>
            <person name="Grigoriev I.V."/>
        </authorList>
    </citation>
    <scope>NUCLEOTIDE SEQUENCE [LARGE SCALE GENOMIC DNA]</scope>
    <source>
        <strain evidence="5 6">NRRL Y-17943</strain>
    </source>
</reference>
<dbReference type="InParanoid" id="A0A1Y1UPL2"/>
<dbReference type="Pfam" id="PF07859">
    <property type="entry name" value="Abhydrolase_3"/>
    <property type="match status" value="1"/>
</dbReference>
<organism evidence="5 6">
    <name type="scientific">Kockovaella imperatae</name>
    <dbReference type="NCBI Taxonomy" id="4999"/>
    <lineage>
        <taxon>Eukaryota</taxon>
        <taxon>Fungi</taxon>
        <taxon>Dikarya</taxon>
        <taxon>Basidiomycota</taxon>
        <taxon>Agaricomycotina</taxon>
        <taxon>Tremellomycetes</taxon>
        <taxon>Tremellales</taxon>
        <taxon>Cuniculitremaceae</taxon>
        <taxon>Kockovaella</taxon>
    </lineage>
</organism>
<evidence type="ECO:0000313" key="5">
    <source>
        <dbReference type="EMBL" id="ORX39406.1"/>
    </source>
</evidence>
<dbReference type="RefSeq" id="XP_021873269.1">
    <property type="nucleotide sequence ID" value="XM_022019056.1"/>
</dbReference>
<evidence type="ECO:0000256" key="1">
    <source>
        <dbReference type="ARBA" id="ARBA00022801"/>
    </source>
</evidence>
<dbReference type="OrthoDB" id="2152029at2759"/>
<feature type="transmembrane region" description="Helical" evidence="3">
    <location>
        <begin position="42"/>
        <end position="62"/>
    </location>
</feature>
<dbReference type="PANTHER" id="PTHR48081">
    <property type="entry name" value="AB HYDROLASE SUPERFAMILY PROTEIN C4A8.06C"/>
    <property type="match status" value="1"/>
</dbReference>
<keyword evidence="3" id="KW-0472">Membrane</keyword>
<dbReference type="InterPro" id="IPR013094">
    <property type="entry name" value="AB_hydrolase_3"/>
</dbReference>
<proteinExistence type="predicted"/>
<keyword evidence="3" id="KW-0812">Transmembrane</keyword>
<evidence type="ECO:0000256" key="2">
    <source>
        <dbReference type="SAM" id="MobiDB-lite"/>
    </source>
</evidence>
<dbReference type="SUPFAM" id="SSF53474">
    <property type="entry name" value="alpha/beta-Hydrolases"/>
    <property type="match status" value="1"/>
</dbReference>
<accession>A0A1Y1UPL2</accession>
<dbReference type="Gene3D" id="3.40.50.1820">
    <property type="entry name" value="alpha/beta hydrolase"/>
    <property type="match status" value="1"/>
</dbReference>
<keyword evidence="1 5" id="KW-0378">Hydrolase</keyword>
<comment type="caution">
    <text evidence="5">The sequence shown here is derived from an EMBL/GenBank/DDBJ whole genome shotgun (WGS) entry which is preliminary data.</text>
</comment>
<evidence type="ECO:0000313" key="6">
    <source>
        <dbReference type="Proteomes" id="UP000193218"/>
    </source>
</evidence>
<protein>
    <submittedName>
        <fullName evidence="5">Alpha/Beta hydrolase protein</fullName>
    </submittedName>
</protein>
<dbReference type="InterPro" id="IPR029058">
    <property type="entry name" value="AB_hydrolase_fold"/>
</dbReference>
<dbReference type="Proteomes" id="UP000193218">
    <property type="component" value="Unassembled WGS sequence"/>
</dbReference>